<keyword evidence="3" id="KW-0119">Carbohydrate metabolism</keyword>
<keyword evidence="2" id="KW-0378">Hydrolase</keyword>
<accession>A0ABT9FWG9</accession>
<comment type="caution">
    <text evidence="8">The sequence shown here is derived from an EMBL/GenBank/DDBJ whole genome shotgun (WGS) entry which is preliminary data.</text>
</comment>
<protein>
    <recommendedName>
        <fullName evidence="10">Xyloglucanase</fullName>
    </recommendedName>
</protein>
<dbReference type="EMBL" id="JAPCKK010000031">
    <property type="protein sequence ID" value="MDP4099078.1"/>
    <property type="molecule type" value="Genomic_DNA"/>
</dbReference>
<evidence type="ECO:0000256" key="3">
    <source>
        <dbReference type="ARBA" id="ARBA00023277"/>
    </source>
</evidence>
<evidence type="ECO:0000256" key="1">
    <source>
        <dbReference type="ARBA" id="ARBA00022729"/>
    </source>
</evidence>
<evidence type="ECO:0000256" key="4">
    <source>
        <dbReference type="ARBA" id="ARBA00023295"/>
    </source>
</evidence>
<dbReference type="RefSeq" id="WP_305756689.1">
    <property type="nucleotide sequence ID" value="NZ_JAPCKK010000031.1"/>
</dbReference>
<keyword evidence="7" id="KW-0812">Transmembrane</keyword>
<dbReference type="Gene3D" id="2.130.10.10">
    <property type="entry name" value="YVTN repeat-like/Quinoprotein amine dehydrogenase"/>
    <property type="match status" value="2"/>
</dbReference>
<keyword evidence="5" id="KW-0624">Polysaccharide degradation</keyword>
<evidence type="ECO:0000313" key="9">
    <source>
        <dbReference type="Proteomes" id="UP001241848"/>
    </source>
</evidence>
<keyword evidence="4" id="KW-0326">Glycosidase</keyword>
<evidence type="ECO:0000256" key="5">
    <source>
        <dbReference type="ARBA" id="ARBA00023326"/>
    </source>
</evidence>
<dbReference type="InterPro" id="IPR052025">
    <property type="entry name" value="Xyloglucanase_GH74"/>
</dbReference>
<evidence type="ECO:0000256" key="6">
    <source>
        <dbReference type="ARBA" id="ARBA00037986"/>
    </source>
</evidence>
<dbReference type="PANTHER" id="PTHR43739:SF2">
    <property type="entry name" value="OLIGOXYLOGLUCAN-REDUCING END-SPECIFIC XYLOGLUCANASE-RELATED"/>
    <property type="match status" value="1"/>
</dbReference>
<keyword evidence="9" id="KW-1185">Reference proteome</keyword>
<keyword evidence="7" id="KW-1133">Transmembrane helix</keyword>
<dbReference type="Proteomes" id="UP001241848">
    <property type="component" value="Unassembled WGS sequence"/>
</dbReference>
<evidence type="ECO:0008006" key="10">
    <source>
        <dbReference type="Google" id="ProtNLM"/>
    </source>
</evidence>
<dbReference type="SUPFAM" id="SSF110296">
    <property type="entry name" value="Oligoxyloglucan reducing end-specific cellobiohydrolase"/>
    <property type="match status" value="2"/>
</dbReference>
<dbReference type="PANTHER" id="PTHR43739">
    <property type="entry name" value="XYLOGLUCANASE (EUROFUNG)"/>
    <property type="match status" value="1"/>
</dbReference>
<evidence type="ECO:0000313" key="8">
    <source>
        <dbReference type="EMBL" id="MDP4099078.1"/>
    </source>
</evidence>
<keyword evidence="1" id="KW-0732">Signal</keyword>
<evidence type="ECO:0000256" key="2">
    <source>
        <dbReference type="ARBA" id="ARBA00022801"/>
    </source>
</evidence>
<evidence type="ECO:0000256" key="7">
    <source>
        <dbReference type="SAM" id="Phobius"/>
    </source>
</evidence>
<comment type="similarity">
    <text evidence="6">Belongs to the glycosyl hydrolase 74 family.</text>
</comment>
<reference evidence="8 9" key="1">
    <citation type="submission" date="2022-10" db="EMBL/GenBank/DDBJ databases">
        <title>Paenibacillus description and whole genome data of maize root bacterial community.</title>
        <authorList>
            <person name="Marton D."/>
            <person name="Farkas M."/>
            <person name="Cserhati M."/>
        </authorList>
    </citation>
    <scope>NUCLEOTIDE SEQUENCE [LARGE SCALE GENOMIC DNA]</scope>
    <source>
        <strain evidence="8 9">P96</strain>
    </source>
</reference>
<feature type="transmembrane region" description="Helical" evidence="7">
    <location>
        <begin position="20"/>
        <end position="39"/>
    </location>
</feature>
<keyword evidence="7" id="KW-0472">Membrane</keyword>
<gene>
    <name evidence="8" type="ORF">OIN60_20330</name>
</gene>
<sequence length="713" mass="77872">MEIIRMKKVLARTIEVSDKYAWGGVAIGGGGYVTGLVVHPKESNLVYIRTDVGGLYRWDEPNRRWIHLSGWANRSNVNLYGGESLALDPSDPEIVYAALGKYDYWTPSDIFKSVDRGHTWTRTGLSVNGKDVRMHANGSNRTAGERLAVDPNDGRTVYFGSRFDGLFRSTEGAANGSWVHVDAFPVLNNAPNGISFILCDPASGSPGQGSSRIFVGAFKSGVYVSEDAGQTWNILEGSPFRPNRGLIGADGTLYVAHGEGLAKFSGGVWTDITPPPDAGKTFGSITQDAQRPEILMTARRLDSHGNPIYRSADGGATWQQVQYSRELLVPWMPDWHWSSATSSLTIDPFNSSRVWMTDWYYAWRTDDITQIPSLWCNDAKGLETVVNVANLVSPPDGRCILHSGIADNGGFDHTSLDQYPEATYFTGKGGIKELTTTGIDIQENNPNFVVRVGTYGWNGDGRANPGNGGYSVNGGLDYTAFASLPYKGAQGGKVAVSAVSPNHIVWVPQQGAIYYTRDRGRTWNRSTGGPEKLLTGSHIFANYYQPLAADKAHGNLFYAYEKTGRFFRSDDKGATWTHIATLPSQATSWHAVQTAPGIKGEVWVSLNDQGIYRSSNSGLNFSKLSSVEQAFLFCFGKNAPGRTNPAVFVYGKVSGFKDEGIFRSDDMGATWVKISVDYPFPGNDPNAMTGDRRVYGRVYIGTNGTGILYGERV</sequence>
<name>A0ABT9FWG9_9BACL</name>
<proteinExistence type="inferred from homology"/>
<dbReference type="InterPro" id="IPR015943">
    <property type="entry name" value="WD40/YVTN_repeat-like_dom_sf"/>
</dbReference>
<organism evidence="8 9">
    <name type="scientific">Paenibacillus zeirhizosphaerae</name>
    <dbReference type="NCBI Taxonomy" id="2987519"/>
    <lineage>
        <taxon>Bacteria</taxon>
        <taxon>Bacillati</taxon>
        <taxon>Bacillota</taxon>
        <taxon>Bacilli</taxon>
        <taxon>Bacillales</taxon>
        <taxon>Paenibacillaceae</taxon>
        <taxon>Paenibacillus</taxon>
    </lineage>
</organism>